<dbReference type="EMBL" id="QRDT01000028">
    <property type="protein sequence ID" value="RED26052.1"/>
    <property type="molecule type" value="Genomic_DNA"/>
</dbReference>
<dbReference type="PANTHER" id="PTHR10491">
    <property type="entry name" value="DTDP-4-DEHYDRORHAMNOSE REDUCTASE"/>
    <property type="match status" value="1"/>
</dbReference>
<proteinExistence type="inferred from homology"/>
<reference evidence="8 11" key="2">
    <citation type="submission" date="2018-07" db="EMBL/GenBank/DDBJ databases">
        <title>Genomic Encyclopedia of Archaeal and Bacterial Type Strains, Phase II (KMG-II): from individual species to whole genera.</title>
        <authorList>
            <person name="Goeker M."/>
        </authorList>
    </citation>
    <scope>NUCLEOTIDE SEQUENCE [LARGE SCALE GENOMIC DNA]</scope>
    <source>
        <strain evidence="8 11">JA575</strain>
    </source>
</reference>
<dbReference type="Proteomes" id="UP000256343">
    <property type="component" value="Unassembled WGS sequence"/>
</dbReference>
<dbReference type="InterPro" id="IPR029903">
    <property type="entry name" value="RmlD-like-bd"/>
</dbReference>
<dbReference type="NCBIfam" id="TIGR01214">
    <property type="entry name" value="rmlD"/>
    <property type="match status" value="1"/>
</dbReference>
<dbReference type="Pfam" id="PF04321">
    <property type="entry name" value="RmlD_sub_bind"/>
    <property type="match status" value="1"/>
</dbReference>
<dbReference type="InterPro" id="IPR005913">
    <property type="entry name" value="dTDP_dehydrorham_reduct"/>
</dbReference>
<evidence type="ECO:0000256" key="2">
    <source>
        <dbReference type="ARBA" id="ARBA00010944"/>
    </source>
</evidence>
<sequence length="299" mass="31678">MRIAVTGRHGQIAQALSVRAAGSTEQILLLARPEIDLTRPAELEATLIGLEPDAIVNAAAYTAVDQAETEPDLAAAINAEGAAAVARAAAKLGVPIVQLSTDYVFDGRGDRPYREDDPTGPLGVYGVSKLAGERAVAQAAPDHAILRTSWVYSPFGRNFVRTMLALARQRDEVRVVCDQVGAPTSALDIADGVIGVVHNLLAESARSDLRGVFHMTAAGTATWAEFAEASFALSRAAGGPSATVIPIPTTEYPTPARRPANSRLDTSLLATVHGIRLPHWRQSLQPCIERLLAQDADRP</sequence>
<evidence type="ECO:0000256" key="1">
    <source>
        <dbReference type="ARBA" id="ARBA00004781"/>
    </source>
</evidence>
<feature type="domain" description="RmlD-like substrate binding" evidence="7">
    <location>
        <begin position="1"/>
        <end position="291"/>
    </location>
</feature>
<keyword evidence="6" id="KW-0560">Oxidoreductase</keyword>
<dbReference type="EC" id="1.1.1.133" evidence="3 6"/>
<evidence type="ECO:0000313" key="9">
    <source>
        <dbReference type="EMBL" id="SSW92976.1"/>
    </source>
</evidence>
<gene>
    <name evidence="8" type="ORF">BJ125_1283</name>
    <name evidence="9" type="ORF">SAMN05892882_1283</name>
</gene>
<comment type="function">
    <text evidence="6">Catalyzes the reduction of dTDP-6-deoxy-L-lyxo-4-hexulose to yield dTDP-L-rhamnose.</text>
</comment>
<evidence type="ECO:0000313" key="8">
    <source>
        <dbReference type="EMBL" id="RED26052.1"/>
    </source>
</evidence>
<dbReference type="CDD" id="cd05254">
    <property type="entry name" value="dTDP_HR_like_SDR_e"/>
    <property type="match status" value="1"/>
</dbReference>
<keyword evidence="11" id="KW-1185">Reference proteome</keyword>
<evidence type="ECO:0000256" key="5">
    <source>
        <dbReference type="ARBA" id="ARBA00048200"/>
    </source>
</evidence>
<dbReference type="Gene3D" id="3.90.25.10">
    <property type="entry name" value="UDP-galactose 4-epimerase, domain 1"/>
    <property type="match status" value="1"/>
</dbReference>
<dbReference type="InterPro" id="IPR036291">
    <property type="entry name" value="NAD(P)-bd_dom_sf"/>
</dbReference>
<dbReference type="PANTHER" id="PTHR10491:SF4">
    <property type="entry name" value="METHIONINE ADENOSYLTRANSFERASE 2 SUBUNIT BETA"/>
    <property type="match status" value="1"/>
</dbReference>
<evidence type="ECO:0000313" key="11">
    <source>
        <dbReference type="Proteomes" id="UP000256343"/>
    </source>
</evidence>
<keyword evidence="6" id="KW-0521">NADP</keyword>
<comment type="similarity">
    <text evidence="2 6">Belongs to the dTDP-4-dehydrorhamnose reductase family.</text>
</comment>
<evidence type="ECO:0000256" key="6">
    <source>
        <dbReference type="RuleBase" id="RU364082"/>
    </source>
</evidence>
<dbReference type="OrthoDB" id="9803892at2"/>
<evidence type="ECO:0000256" key="3">
    <source>
        <dbReference type="ARBA" id="ARBA00012929"/>
    </source>
</evidence>
<dbReference type="GO" id="GO:0019305">
    <property type="term" value="P:dTDP-rhamnose biosynthetic process"/>
    <property type="evidence" value="ECO:0007669"/>
    <property type="project" value="UniProtKB-UniPathway"/>
</dbReference>
<evidence type="ECO:0000259" key="7">
    <source>
        <dbReference type="Pfam" id="PF04321"/>
    </source>
</evidence>
<name>A0A336JX98_9BRAD</name>
<dbReference type="GO" id="GO:0008831">
    <property type="term" value="F:dTDP-4-dehydrorhamnose reductase activity"/>
    <property type="evidence" value="ECO:0007669"/>
    <property type="project" value="UniProtKB-EC"/>
</dbReference>
<dbReference type="UniPathway" id="UPA00124"/>
<evidence type="ECO:0000256" key="4">
    <source>
        <dbReference type="ARBA" id="ARBA00017099"/>
    </source>
</evidence>
<dbReference type="EMBL" id="UFQQ01000028">
    <property type="protein sequence ID" value="SSW92976.1"/>
    <property type="molecule type" value="Genomic_DNA"/>
</dbReference>
<dbReference type="Proteomes" id="UP000252631">
    <property type="component" value="Unassembled WGS sequence"/>
</dbReference>
<comment type="cofactor">
    <cofactor evidence="6">
        <name>Mg(2+)</name>
        <dbReference type="ChEBI" id="CHEBI:18420"/>
    </cofactor>
    <text evidence="6">Binds 1 Mg(2+) ion per monomer.</text>
</comment>
<evidence type="ECO:0000313" key="10">
    <source>
        <dbReference type="Proteomes" id="UP000252631"/>
    </source>
</evidence>
<dbReference type="RefSeq" id="WP_114360393.1">
    <property type="nucleotide sequence ID" value="NZ_QRDT01000028.1"/>
</dbReference>
<dbReference type="SUPFAM" id="SSF51735">
    <property type="entry name" value="NAD(P)-binding Rossmann-fold domains"/>
    <property type="match status" value="1"/>
</dbReference>
<accession>A0A336JX98</accession>
<dbReference type="Gene3D" id="3.40.50.720">
    <property type="entry name" value="NAD(P)-binding Rossmann-like Domain"/>
    <property type="match status" value="1"/>
</dbReference>
<dbReference type="AlphaFoldDB" id="A0A336JX98"/>
<reference evidence="9 10" key="1">
    <citation type="submission" date="2017-08" db="EMBL/GenBank/DDBJ databases">
        <authorList>
            <person name="de Groot N.N."/>
        </authorList>
    </citation>
    <scope>NUCLEOTIDE SEQUENCE [LARGE SCALE GENOMIC DNA]</scope>
    <source>
        <strain evidence="9 10">JA575</strain>
    </source>
</reference>
<protein>
    <recommendedName>
        <fullName evidence="4 6">dTDP-4-dehydrorhamnose reductase</fullName>
        <ecNumber evidence="3 6">1.1.1.133</ecNumber>
    </recommendedName>
</protein>
<comment type="pathway">
    <text evidence="1 6">Carbohydrate biosynthesis; dTDP-L-rhamnose biosynthesis.</text>
</comment>
<comment type="catalytic activity">
    <reaction evidence="5 6">
        <text>dTDP-beta-L-rhamnose + NADP(+) = dTDP-4-dehydro-beta-L-rhamnose + NADPH + H(+)</text>
        <dbReference type="Rhea" id="RHEA:21796"/>
        <dbReference type="ChEBI" id="CHEBI:15378"/>
        <dbReference type="ChEBI" id="CHEBI:57510"/>
        <dbReference type="ChEBI" id="CHEBI:57783"/>
        <dbReference type="ChEBI" id="CHEBI:58349"/>
        <dbReference type="ChEBI" id="CHEBI:62830"/>
        <dbReference type="EC" id="1.1.1.133"/>
    </reaction>
</comment>
<organism evidence="9 10">
    <name type="scientific">Rhodopseudomonas pentothenatexigens</name>
    <dbReference type="NCBI Taxonomy" id="999699"/>
    <lineage>
        <taxon>Bacteria</taxon>
        <taxon>Pseudomonadati</taxon>
        <taxon>Pseudomonadota</taxon>
        <taxon>Alphaproteobacteria</taxon>
        <taxon>Hyphomicrobiales</taxon>
        <taxon>Nitrobacteraceae</taxon>
        <taxon>Rhodopseudomonas</taxon>
    </lineage>
</organism>